<dbReference type="RefSeq" id="WP_074204693.1">
    <property type="nucleotide sequence ID" value="NZ_FSQW01000001.1"/>
</dbReference>
<dbReference type="OrthoDB" id="7594810at2"/>
<dbReference type="EMBL" id="FSQW01000001">
    <property type="protein sequence ID" value="SIN68687.1"/>
    <property type="molecule type" value="Genomic_DNA"/>
</dbReference>
<dbReference type="STRING" id="1123272.SAMN02745824_1827"/>
<feature type="transmembrane region" description="Helical" evidence="1">
    <location>
        <begin position="21"/>
        <end position="40"/>
    </location>
</feature>
<evidence type="ECO:0000313" key="2">
    <source>
        <dbReference type="EMBL" id="SIN68687.1"/>
    </source>
</evidence>
<feature type="transmembrane region" description="Helical" evidence="1">
    <location>
        <begin position="52"/>
        <end position="76"/>
    </location>
</feature>
<name>A0A1N6DD81_9SPHN</name>
<keyword evidence="1" id="KW-0812">Transmembrane</keyword>
<proteinExistence type="predicted"/>
<dbReference type="AlphaFoldDB" id="A0A1N6DD81"/>
<feature type="transmembrane region" description="Helical" evidence="1">
    <location>
        <begin position="119"/>
        <end position="137"/>
    </location>
</feature>
<accession>A0A1N6DD81</accession>
<keyword evidence="3" id="KW-1185">Reference proteome</keyword>
<reference evidence="3" key="1">
    <citation type="submission" date="2016-11" db="EMBL/GenBank/DDBJ databases">
        <authorList>
            <person name="Varghese N."/>
            <person name="Submissions S."/>
        </authorList>
    </citation>
    <scope>NUCLEOTIDE SEQUENCE [LARGE SCALE GENOMIC DNA]</scope>
    <source>
        <strain evidence="3">DSM 22363</strain>
    </source>
</reference>
<keyword evidence="1" id="KW-0472">Membrane</keyword>
<sequence>MSEHNQTPGLRSRIYKSLKPDWAFGFVLIVGLGLLVLEVQDPAQYVAAKWSASAVAAAAIVLTLIIALLATVVAALDRKKTDDYHFQIMANSAIIANITAIFVHMVWNLAEPRLGTMSVQIMIAILLFAWGLGYFFYRWRGFGQ</sequence>
<organism evidence="2 3">
    <name type="scientific">Parasphingorhabdus marina DSM 22363</name>
    <dbReference type="NCBI Taxonomy" id="1123272"/>
    <lineage>
        <taxon>Bacteria</taxon>
        <taxon>Pseudomonadati</taxon>
        <taxon>Pseudomonadota</taxon>
        <taxon>Alphaproteobacteria</taxon>
        <taxon>Sphingomonadales</taxon>
        <taxon>Sphingomonadaceae</taxon>
        <taxon>Parasphingorhabdus</taxon>
    </lineage>
</organism>
<gene>
    <name evidence="2" type="ORF">SAMN02745824_1827</name>
</gene>
<dbReference type="Proteomes" id="UP000185192">
    <property type="component" value="Unassembled WGS sequence"/>
</dbReference>
<evidence type="ECO:0000313" key="3">
    <source>
        <dbReference type="Proteomes" id="UP000185192"/>
    </source>
</evidence>
<evidence type="ECO:0008006" key="4">
    <source>
        <dbReference type="Google" id="ProtNLM"/>
    </source>
</evidence>
<protein>
    <recommendedName>
        <fullName evidence="4">DUF2231 domain-containing protein</fullName>
    </recommendedName>
</protein>
<evidence type="ECO:0000256" key="1">
    <source>
        <dbReference type="SAM" id="Phobius"/>
    </source>
</evidence>
<keyword evidence="1" id="KW-1133">Transmembrane helix</keyword>
<feature type="transmembrane region" description="Helical" evidence="1">
    <location>
        <begin position="88"/>
        <end position="107"/>
    </location>
</feature>